<dbReference type="Gene3D" id="3.30.1370.130">
    <property type="match status" value="1"/>
</dbReference>
<organism evidence="5 6">
    <name type="scientific">Candidatus Obscuribacter phosphatis</name>
    <dbReference type="NCBI Taxonomy" id="1906157"/>
    <lineage>
        <taxon>Bacteria</taxon>
        <taxon>Bacillati</taxon>
        <taxon>Candidatus Melainabacteria</taxon>
        <taxon>Candidatus Obscuribacterales</taxon>
        <taxon>Candidatus Obscuribacteraceae</taxon>
        <taxon>Candidatus Obscuribacter</taxon>
    </lineage>
</organism>
<feature type="compositionally biased region" description="Basic and acidic residues" evidence="2">
    <location>
        <begin position="315"/>
        <end position="325"/>
    </location>
</feature>
<accession>A0A8J7PBW6</accession>
<evidence type="ECO:0000256" key="1">
    <source>
        <dbReference type="RuleBase" id="RU004003"/>
    </source>
</evidence>
<dbReference type="InterPro" id="IPR004846">
    <property type="entry name" value="T2SS/T3SS_dom"/>
</dbReference>
<dbReference type="GO" id="GO:0015627">
    <property type="term" value="C:type II protein secretion system complex"/>
    <property type="evidence" value="ECO:0007669"/>
    <property type="project" value="TreeGrafter"/>
</dbReference>
<feature type="compositionally biased region" description="Low complexity" evidence="2">
    <location>
        <begin position="53"/>
        <end position="83"/>
    </location>
</feature>
<feature type="region of interest" description="Disordered" evidence="2">
    <location>
        <begin position="281"/>
        <end position="335"/>
    </location>
</feature>
<feature type="region of interest" description="Disordered" evidence="2">
    <location>
        <begin position="33"/>
        <end position="145"/>
    </location>
</feature>
<dbReference type="PRINTS" id="PR00811">
    <property type="entry name" value="BCTERIALGSPD"/>
</dbReference>
<proteinExistence type="inferred from homology"/>
<comment type="similarity">
    <text evidence="1">Belongs to the bacterial secretin family.</text>
</comment>
<dbReference type="AlphaFoldDB" id="A0A8J7PBW6"/>
<evidence type="ECO:0000256" key="2">
    <source>
        <dbReference type="SAM" id="MobiDB-lite"/>
    </source>
</evidence>
<dbReference type="PANTHER" id="PTHR30332">
    <property type="entry name" value="PROBABLE GENERAL SECRETION PATHWAY PROTEIN D"/>
    <property type="match status" value="1"/>
</dbReference>
<dbReference type="Pfam" id="PF00263">
    <property type="entry name" value="Secretin"/>
    <property type="match status" value="1"/>
</dbReference>
<reference evidence="5" key="1">
    <citation type="submission" date="2021-02" db="EMBL/GenBank/DDBJ databases">
        <title>Genome-Resolved Metagenomics of a Microbial Community Performing Photosynthetic Biological Nutrient Removal.</title>
        <authorList>
            <person name="Mcdaniel E.A."/>
        </authorList>
    </citation>
    <scope>NUCLEOTIDE SEQUENCE</scope>
    <source>
        <strain evidence="5">UWPOB_OBS1</strain>
    </source>
</reference>
<protein>
    <recommendedName>
        <fullName evidence="4">Type II/III secretion system secretin-like domain-containing protein</fullName>
    </recommendedName>
</protein>
<feature type="domain" description="Type II/III secretion system secretin-like" evidence="4">
    <location>
        <begin position="566"/>
        <end position="728"/>
    </location>
</feature>
<evidence type="ECO:0000256" key="3">
    <source>
        <dbReference type="SAM" id="SignalP"/>
    </source>
</evidence>
<dbReference type="InterPro" id="IPR001775">
    <property type="entry name" value="GspD/PilQ"/>
</dbReference>
<feature type="compositionally biased region" description="Polar residues" evidence="2">
    <location>
        <begin position="326"/>
        <end position="335"/>
    </location>
</feature>
<feature type="signal peptide" evidence="3">
    <location>
        <begin position="1"/>
        <end position="26"/>
    </location>
</feature>
<dbReference type="Proteomes" id="UP000664277">
    <property type="component" value="Unassembled WGS sequence"/>
</dbReference>
<sequence length="744" mass="78237">MKKTNLFLPASVALLIVLLSASQALAAKSDSDLIFDPGVADPSVGSSSKGPDSKISASKGSASAASSSSSSSSSDSANKSGNAPSSNAVDASSSAFGVSPGKPDAEEQKGSDNLTSSNSSSEPEPRAIAQGTMRPQSRKSLPGVTGTVKIRRPFKLFAQESLIHNLSFRDTPVREVISEIARRGNLNIIIDKSCAGKITGELRDVTLNEAMDSVLAAAGLTSRTLDSSTVVVASTQAMVQLGLNRPVAKAFKLSYAHPYDVAALLAASVFNKGYLPDFKTQTKRRTQNEVSEETASEKEGQSQGADLRGPTAEKSGTKNTDKDGQSVETDNTQTYQLETQPRTLRGITRAQTQEGVGFNNAAVDPGTQQIRAHLEVNADFQVDPNGGGAIILPDVKNRQVLVVGTQEDVNLAEESIRLLDRRPKQVHIQASLVELNNQGIRQLGATLNMQGDGLSTSIMGNSQAPLKSFLPGLGSPASSIANPNIPAIPFTGNNTTGSAVNTFGTGYNGLVGSLLPLNPPTIANVTALPTAQSAFNFITADRLAGGRANIATVPTVVNLSVNMMLQTNKAKLVANPSVVVVDNTEALITIAQEVVHKVTATVSLGVVTTNVELTKAGIFLNVLPRVTEDGFISMRLRPQVSTPLGPPQAFGTTVVTLLNVRDIMSQEVRIKDGQTLVLGGLFTETEASQMAKVPYMAEAPVLGAFFRNTLKGRNRSELMLLITPKIVEEEPNAALTEGRGSVSM</sequence>
<comment type="caution">
    <text evidence="5">The sequence shown here is derived from an EMBL/GenBank/DDBJ whole genome shotgun (WGS) entry which is preliminary data.</text>
</comment>
<keyword evidence="3" id="KW-0732">Signal</keyword>
<dbReference type="PANTHER" id="PTHR30332:SF17">
    <property type="entry name" value="TYPE IV PILIATION SYSTEM PROTEIN DR_0774-RELATED"/>
    <property type="match status" value="1"/>
</dbReference>
<dbReference type="InterPro" id="IPR050810">
    <property type="entry name" value="Bact_Secretion_Sys_Channel"/>
</dbReference>
<feature type="chain" id="PRO_5035232753" description="Type II/III secretion system secretin-like domain-containing protein" evidence="3">
    <location>
        <begin position="27"/>
        <end position="744"/>
    </location>
</feature>
<evidence type="ECO:0000313" key="5">
    <source>
        <dbReference type="EMBL" id="MBN8659966.1"/>
    </source>
</evidence>
<evidence type="ECO:0000313" key="6">
    <source>
        <dbReference type="Proteomes" id="UP000664277"/>
    </source>
</evidence>
<dbReference type="EMBL" id="JAFLCK010000006">
    <property type="protein sequence ID" value="MBN8659966.1"/>
    <property type="molecule type" value="Genomic_DNA"/>
</dbReference>
<dbReference type="GO" id="GO:0009306">
    <property type="term" value="P:protein secretion"/>
    <property type="evidence" value="ECO:0007669"/>
    <property type="project" value="InterPro"/>
</dbReference>
<evidence type="ECO:0000259" key="4">
    <source>
        <dbReference type="Pfam" id="PF00263"/>
    </source>
</evidence>
<feature type="compositionally biased region" description="Polar residues" evidence="2">
    <location>
        <begin position="84"/>
        <end position="96"/>
    </location>
</feature>
<name>A0A8J7PBW6_9BACT</name>
<gene>
    <name evidence="5" type="ORF">J0M35_06355</name>
</gene>